<keyword evidence="1" id="KW-0520">NAD</keyword>
<dbReference type="EMBL" id="GIBP01003804">
    <property type="protein sequence ID" value="NDV32773.1"/>
    <property type="molecule type" value="Transcribed_RNA"/>
</dbReference>
<dbReference type="SUPFAM" id="SSF56399">
    <property type="entry name" value="ADP-ribosylation"/>
    <property type="match status" value="1"/>
</dbReference>
<dbReference type="GO" id="GO:0003950">
    <property type="term" value="F:NAD+ poly-ADP-ribosyltransferase activity"/>
    <property type="evidence" value="ECO:0007669"/>
    <property type="project" value="UniProtKB-UniRule"/>
</dbReference>
<sequence length="376" mass="43665">MDNEYAKFCASTDRKERTIKVFSSPTQSLLWNQKTWKINFIEMKFTEEGSNKEKFLKAVPRAPLWYFQDQTGVWKELDYQFCLAIKNARISGRSTCHYQKEKGLIMKDVTSYMIDFDRKQLILSGTKKGEFPVRSEREMKDLYMWSYDFYDLSDKKSYVKTDSNGKELTRAMVQQMNLGNKTAVVELQTSHPEYKYVSEAFYASMPSKQISKGKVTRINQIVKITKFYSGRNRKAWFTSKSSLITKHDDNPVQLDIDYHKFLWHGTGTLDPIVIHNSDKNWKPNFSSSKNLWGKGCYFASDASYSANYAFKTKNGTKILLIADVLVGQPIQALENQKIKDVPPTYNSVLGNRHGSWIYVVYDPALAFPCYSVEWRD</sequence>
<proteinExistence type="predicted"/>
<evidence type="ECO:0000313" key="3">
    <source>
        <dbReference type="EMBL" id="NDV32773.1"/>
    </source>
</evidence>
<keyword evidence="1" id="KW-0808">Transferase</keyword>
<feature type="domain" description="PARP catalytic" evidence="2">
    <location>
        <begin position="170"/>
        <end position="376"/>
    </location>
</feature>
<dbReference type="EC" id="2.4.2.-" evidence="1"/>
<dbReference type="PANTHER" id="PTHR45740">
    <property type="entry name" value="POLY [ADP-RIBOSE] POLYMERASE"/>
    <property type="match status" value="1"/>
</dbReference>
<keyword evidence="1" id="KW-0328">Glycosyltransferase</keyword>
<protein>
    <recommendedName>
        <fullName evidence="1">Poly [ADP-ribose] polymerase</fullName>
        <shortName evidence="1">PARP</shortName>
        <ecNumber evidence="1">2.4.2.-</ecNumber>
    </recommendedName>
</protein>
<evidence type="ECO:0000256" key="1">
    <source>
        <dbReference type="RuleBase" id="RU362114"/>
    </source>
</evidence>
<dbReference type="GO" id="GO:1990404">
    <property type="term" value="F:NAD+-protein mono-ADP-ribosyltransferase activity"/>
    <property type="evidence" value="ECO:0007669"/>
    <property type="project" value="TreeGrafter"/>
</dbReference>
<dbReference type="InterPro" id="IPR012317">
    <property type="entry name" value="Poly(ADP-ribose)pol_cat_dom"/>
</dbReference>
<dbReference type="PROSITE" id="PS51059">
    <property type="entry name" value="PARP_CATALYTIC"/>
    <property type="match status" value="1"/>
</dbReference>
<name>A0A6B2L6W1_9EUKA</name>
<dbReference type="GO" id="GO:0005634">
    <property type="term" value="C:nucleus"/>
    <property type="evidence" value="ECO:0007669"/>
    <property type="project" value="TreeGrafter"/>
</dbReference>
<dbReference type="PANTHER" id="PTHR45740:SF2">
    <property type="entry name" value="POLY [ADP-RIBOSE] POLYMERASE"/>
    <property type="match status" value="1"/>
</dbReference>
<dbReference type="InterPro" id="IPR051712">
    <property type="entry name" value="ARTD-AVP"/>
</dbReference>
<reference evidence="3" key="1">
    <citation type="journal article" date="2020" name="J. Eukaryot. Microbiol.">
        <title>De novo Sequencing, Assembly and Annotation of the Transcriptome for the Free-Living Testate Amoeba Arcella intermedia.</title>
        <authorList>
            <person name="Ribeiro G.M."/>
            <person name="Porfirio-Sousa A.L."/>
            <person name="Maurer-Alcala X.X."/>
            <person name="Katz L.A."/>
            <person name="Lahr D.J.G."/>
        </authorList>
    </citation>
    <scope>NUCLEOTIDE SEQUENCE</scope>
</reference>
<dbReference type="Pfam" id="PF00644">
    <property type="entry name" value="PARP"/>
    <property type="match status" value="1"/>
</dbReference>
<organism evidence="3">
    <name type="scientific">Arcella intermedia</name>
    <dbReference type="NCBI Taxonomy" id="1963864"/>
    <lineage>
        <taxon>Eukaryota</taxon>
        <taxon>Amoebozoa</taxon>
        <taxon>Tubulinea</taxon>
        <taxon>Elardia</taxon>
        <taxon>Arcellinida</taxon>
        <taxon>Sphaerothecina</taxon>
        <taxon>Arcellidae</taxon>
        <taxon>Arcella</taxon>
    </lineage>
</organism>
<accession>A0A6B2L6W1</accession>
<dbReference type="AlphaFoldDB" id="A0A6B2L6W1"/>
<dbReference type="Gene3D" id="3.90.228.10">
    <property type="match status" value="1"/>
</dbReference>
<evidence type="ECO:0000259" key="2">
    <source>
        <dbReference type="PROSITE" id="PS51059"/>
    </source>
</evidence>